<organism evidence="1">
    <name type="scientific">Solanum chacoense</name>
    <name type="common">Chaco potato</name>
    <dbReference type="NCBI Taxonomy" id="4108"/>
    <lineage>
        <taxon>Eukaryota</taxon>
        <taxon>Viridiplantae</taxon>
        <taxon>Streptophyta</taxon>
        <taxon>Embryophyta</taxon>
        <taxon>Tracheophyta</taxon>
        <taxon>Spermatophyta</taxon>
        <taxon>Magnoliopsida</taxon>
        <taxon>eudicotyledons</taxon>
        <taxon>Gunneridae</taxon>
        <taxon>Pentapetalae</taxon>
        <taxon>asterids</taxon>
        <taxon>lamiids</taxon>
        <taxon>Solanales</taxon>
        <taxon>Solanaceae</taxon>
        <taxon>Solanoideae</taxon>
        <taxon>Solaneae</taxon>
        <taxon>Solanum</taxon>
    </lineage>
</organism>
<sequence length="61" mass="7107">MWAKCISIYSQGFYATNCILSALWNTTFKRCECLFRRNILSWSFLLSTNILGKKCFLSSNI</sequence>
<protein>
    <submittedName>
        <fullName evidence="1">Putative ovule protein</fullName>
    </submittedName>
</protein>
<name>A0A0V0HS14_SOLCH</name>
<accession>A0A0V0HS14</accession>
<reference evidence="1" key="1">
    <citation type="submission" date="2015-12" db="EMBL/GenBank/DDBJ databases">
        <title>Gene expression during late stages of embryo sac development: a critical building block for successful pollen-pistil interactions.</title>
        <authorList>
            <person name="Liu Y."/>
            <person name="Joly V."/>
            <person name="Sabar M."/>
            <person name="Matton D.P."/>
        </authorList>
    </citation>
    <scope>NUCLEOTIDE SEQUENCE</scope>
</reference>
<dbReference type="AlphaFoldDB" id="A0A0V0HS14"/>
<evidence type="ECO:0000313" key="1">
    <source>
        <dbReference type="EMBL" id="JAP23103.1"/>
    </source>
</evidence>
<proteinExistence type="predicted"/>
<dbReference type="EMBL" id="GEDG01015837">
    <property type="protein sequence ID" value="JAP23103.1"/>
    <property type="molecule type" value="Transcribed_RNA"/>
</dbReference>